<feature type="compositionally biased region" description="Polar residues" evidence="12">
    <location>
        <begin position="575"/>
        <end position="597"/>
    </location>
</feature>
<feature type="compositionally biased region" description="Polar residues" evidence="12">
    <location>
        <begin position="430"/>
        <end position="456"/>
    </location>
</feature>
<dbReference type="Pfam" id="PF20960">
    <property type="entry name" value="Bag6_BAGS"/>
    <property type="match status" value="1"/>
</dbReference>
<dbReference type="Pfam" id="PF00240">
    <property type="entry name" value="ubiquitin"/>
    <property type="match status" value="1"/>
</dbReference>
<feature type="region of interest" description="Disordered" evidence="12">
    <location>
        <begin position="400"/>
        <end position="468"/>
    </location>
</feature>
<evidence type="ECO:0000256" key="9">
    <source>
        <dbReference type="ARBA" id="ARBA00023186"/>
    </source>
</evidence>
<dbReference type="InterPro" id="IPR048926">
    <property type="entry name" value="Bag6_BAGS"/>
</dbReference>
<sequence length="1340" mass="143448">DTKEFRMIDVTVKTLDSQNKSFSVEEEMTVRQFKEKIADSINISADTQRLIFQGRVMQDEKLLKDYNVHGKVIHVVHRLPPTARPPSSTPGGATPTTRPSAPRDVNSFVIGSVSVPSDSVDADEIQNIVQDAISGMGEMGRNARVSTRTSNDGSSVDVHIHLGQGQVESESQQRINQARQMLRVARENLQLLENRQRGSEESSSPMESSSASPPQSNTSQQAREESSDVAMESDESQTPSQSQSQAEETSSQSQEPSQSNSQSQEPGQNNSQSQQPTQGAAGTSQNGTSQEQPRMVRPRISALGEVLNEVHEINRRFQPFLERYQQLLLDDPELSAQELQENTQLCNLVGEISHAIGHCYHNLSDLMIDLNQPRPRHLYAAFVSPPVQTTLIHQQTIPVHINASPRPRRPNQPMPTTTSTSTSTPTPPTNTAGSQTERTSTQSAGTSTGPTFSSGATGIPPEGSEPLFQMFDMGPDSVTEISAHVIPTERDMPPGSVHVSTAPSTNGNIPAIPPDLIQNIVSSVVMGHIDPSGRIQANVPGGSRTFADGTMPTLSSTTPSNTTTINSSSTQTGTGPTNSTETQTAATVSNTSGTQTRPRAAAFMMPGLPGGIPPGLHGMSGMPGMGGMRGVDPYLPCSSRHFLRQQVRNAASQGAQVEISMPNMPNLMANVMGQLHTQQSGPRATGPAGASRTTNTASAMGSTPTVRPTASTTTNPTSTSSSTTGPIPNFQFASFPGGPGIPAGVSIQMGSIPGMPLPGMFGPGQIGNLIGNLMGGAQGRFRPGGPVNPPTAGTTPPQGNRPRPASQPPGNTGTPAGGQPTDGQQGEPMFVQMLRTMLSGAQQQSGSTSTPNTTASTPAGSSTTTTSSSTSSSSTSSSTEPVMTDDVFASLVQGISGIVTRTALGQGPPETIANFLSGLGESHQIVPGEGFIHDVFNVAANHLTFPNLIQVFYGSGQPLDQLRRPLQQFLRDGILNGREASAENIVQAVDTLVNDMQEELTETASVSEVKPHIDLVETWNNFFRAQLISIITFIMRAESDGGFGQELYNRIRVALSLLIVLTRHCLVGGMSGLQSLIHNRLQYITRGVNPMIQQWMISVTTQQLDQFLPTITVTEAEMTTYLVLKKDKKDKKKPEVAPKPSPMDTTSPGASQPEEREMKQMEVESSKAAEAAAQPSTSRMVNGNNSNGLKPDTALKPEPAGAAVGAEGWEKEIPEEWVPVINGDVQKQKQQRHQPPFSDAYLDGMPPKRRRLMTQDRPGDLANTSQSLTDQLSRAVRAAGVEPISSMENLRAEASTNTELQSAYEQQVNNTIAHRVAHDKDYKKDRFPNTQAFVDEDENQ</sequence>
<keyword evidence="7" id="KW-0053">Apoptosis</keyword>
<feature type="region of interest" description="Disordered" evidence="12">
    <location>
        <begin position="676"/>
        <end position="735"/>
    </location>
</feature>
<evidence type="ECO:0000313" key="15">
    <source>
        <dbReference type="Proteomes" id="UP000005408"/>
    </source>
</evidence>
<feature type="compositionally biased region" description="Polar residues" evidence="12">
    <location>
        <begin position="1174"/>
        <end position="1188"/>
    </location>
</feature>
<keyword evidence="15" id="KW-1185">Reference proteome</keyword>
<feature type="region of interest" description="Disordered" evidence="12">
    <location>
        <begin position="548"/>
        <end position="597"/>
    </location>
</feature>
<dbReference type="InterPro" id="IPR021925">
    <property type="entry name" value="BAG6"/>
</dbReference>
<evidence type="ECO:0000259" key="13">
    <source>
        <dbReference type="PROSITE" id="PS50053"/>
    </source>
</evidence>
<feature type="compositionally biased region" description="Basic and acidic residues" evidence="12">
    <location>
        <begin position="1153"/>
        <end position="1167"/>
    </location>
</feature>
<keyword evidence="4" id="KW-0813">Transport</keyword>
<feature type="region of interest" description="Disordered" evidence="12">
    <location>
        <begin position="772"/>
        <end position="826"/>
    </location>
</feature>
<dbReference type="GO" id="GO:0051787">
    <property type="term" value="F:misfolded protein binding"/>
    <property type="evidence" value="ECO:0007669"/>
    <property type="project" value="TreeGrafter"/>
</dbReference>
<feature type="compositionally biased region" description="Polar residues" evidence="12">
    <location>
        <begin position="691"/>
        <end position="701"/>
    </location>
</feature>
<feature type="compositionally biased region" description="Polar residues" evidence="12">
    <location>
        <begin position="1262"/>
        <end position="1272"/>
    </location>
</feature>
<feature type="compositionally biased region" description="Low complexity" evidence="12">
    <location>
        <begin position="550"/>
        <end position="574"/>
    </location>
</feature>
<keyword evidence="10" id="KW-0539">Nucleus</keyword>
<dbReference type="GO" id="GO:0031593">
    <property type="term" value="F:polyubiquitin modification-dependent protein binding"/>
    <property type="evidence" value="ECO:0007669"/>
    <property type="project" value="TreeGrafter"/>
</dbReference>
<feature type="region of interest" description="Disordered" evidence="12">
    <location>
        <begin position="79"/>
        <end position="104"/>
    </location>
</feature>
<dbReference type="GO" id="GO:0071818">
    <property type="term" value="C:BAT3 complex"/>
    <property type="evidence" value="ECO:0007669"/>
    <property type="project" value="TreeGrafter"/>
</dbReference>
<dbReference type="EnsemblMetazoa" id="G27103.6">
    <property type="protein sequence ID" value="G27103.6:cds"/>
    <property type="gene ID" value="G27103"/>
</dbReference>
<dbReference type="FunFam" id="3.10.20.90:FF:000154">
    <property type="entry name" value="Large proline-rich protein BAG6"/>
    <property type="match status" value="1"/>
</dbReference>
<dbReference type="GO" id="GO:0036503">
    <property type="term" value="P:ERAD pathway"/>
    <property type="evidence" value="ECO:0007669"/>
    <property type="project" value="TreeGrafter"/>
</dbReference>
<feature type="compositionally biased region" description="Low complexity" evidence="12">
    <location>
        <begin position="89"/>
        <end position="103"/>
    </location>
</feature>
<dbReference type="SUPFAM" id="SSF54236">
    <property type="entry name" value="Ubiquitin-like"/>
    <property type="match status" value="1"/>
</dbReference>
<keyword evidence="9" id="KW-0143">Chaperone</keyword>
<dbReference type="InterPro" id="IPR000626">
    <property type="entry name" value="Ubiquitin-like_dom"/>
</dbReference>
<dbReference type="PANTHER" id="PTHR15204">
    <property type="entry name" value="LARGE PROLINE-RICH PROTEIN BAG6"/>
    <property type="match status" value="1"/>
</dbReference>
<evidence type="ECO:0000256" key="1">
    <source>
        <dbReference type="ARBA" id="ARBA00004123"/>
    </source>
</evidence>
<feature type="compositionally biased region" description="Basic and acidic residues" evidence="12">
    <location>
        <begin position="1127"/>
        <end position="1136"/>
    </location>
</feature>
<evidence type="ECO:0000256" key="3">
    <source>
        <dbReference type="ARBA" id="ARBA00004550"/>
    </source>
</evidence>
<dbReference type="GO" id="GO:0005576">
    <property type="term" value="C:extracellular region"/>
    <property type="evidence" value="ECO:0007669"/>
    <property type="project" value="UniProtKB-SubCell"/>
</dbReference>
<evidence type="ECO:0000256" key="4">
    <source>
        <dbReference type="ARBA" id="ARBA00022448"/>
    </source>
</evidence>
<feature type="region of interest" description="Disordered" evidence="12">
    <location>
        <begin position="1319"/>
        <end position="1340"/>
    </location>
</feature>
<comment type="subcellular location">
    <subcellularLocation>
        <location evidence="2">Cytoplasm</location>
        <location evidence="2">Cytosol</location>
    </subcellularLocation>
    <subcellularLocation>
        <location evidence="1">Nucleus</location>
    </subcellularLocation>
    <subcellularLocation>
        <location evidence="3">Secreted</location>
        <location evidence="3">Extracellular exosome</location>
    </subcellularLocation>
</comment>
<dbReference type="PROSITE" id="PS50053">
    <property type="entry name" value="UBIQUITIN_2"/>
    <property type="match status" value="1"/>
</dbReference>
<dbReference type="Proteomes" id="UP000005408">
    <property type="component" value="Unassembled WGS sequence"/>
</dbReference>
<keyword evidence="6" id="KW-0964">Secreted</keyword>
<dbReference type="GO" id="GO:0005634">
    <property type="term" value="C:nucleus"/>
    <property type="evidence" value="ECO:0007669"/>
    <property type="project" value="UniProtKB-SubCell"/>
</dbReference>
<feature type="region of interest" description="Disordered" evidence="12">
    <location>
        <begin position="1127"/>
        <end position="1203"/>
    </location>
</feature>
<dbReference type="PANTHER" id="PTHR15204:SF0">
    <property type="entry name" value="LARGE PROLINE-RICH PROTEIN BAG6"/>
    <property type="match status" value="1"/>
</dbReference>
<feature type="compositionally biased region" description="Low complexity" evidence="12">
    <location>
        <begin position="702"/>
        <end position="728"/>
    </location>
</feature>
<feature type="domain" description="Ubiquitin-like" evidence="13">
    <location>
        <begin position="8"/>
        <end position="68"/>
    </location>
</feature>
<feature type="compositionally biased region" description="Low complexity" evidence="12">
    <location>
        <begin position="201"/>
        <end position="221"/>
    </location>
</feature>
<dbReference type="Pfam" id="PF12057">
    <property type="entry name" value="BAG6"/>
    <property type="match status" value="1"/>
</dbReference>
<feature type="compositionally biased region" description="Low complexity" evidence="12">
    <location>
        <begin position="415"/>
        <end position="424"/>
    </location>
</feature>
<dbReference type="GO" id="GO:0006915">
    <property type="term" value="P:apoptotic process"/>
    <property type="evidence" value="ECO:0007669"/>
    <property type="project" value="UniProtKB-KW"/>
</dbReference>
<evidence type="ECO:0000313" key="14">
    <source>
        <dbReference type="EnsemblMetazoa" id="G27103.6:cds"/>
    </source>
</evidence>
<dbReference type="CDD" id="cd01809">
    <property type="entry name" value="Ubl_BAG6"/>
    <property type="match status" value="1"/>
</dbReference>
<dbReference type="GO" id="GO:0006325">
    <property type="term" value="P:chromatin organization"/>
    <property type="evidence" value="ECO:0007669"/>
    <property type="project" value="UniProtKB-KW"/>
</dbReference>
<feature type="compositionally biased region" description="Polar residues" evidence="12">
    <location>
        <begin position="280"/>
        <end position="292"/>
    </location>
</feature>
<feature type="compositionally biased region" description="Low complexity" evidence="12">
    <location>
        <begin position="236"/>
        <end position="278"/>
    </location>
</feature>
<feature type="region of interest" description="Disordered" evidence="12">
    <location>
        <begin position="1225"/>
        <end position="1272"/>
    </location>
</feature>
<dbReference type="InterPro" id="IPR029071">
    <property type="entry name" value="Ubiquitin-like_domsf"/>
</dbReference>
<reference evidence="14" key="1">
    <citation type="submission" date="2022-08" db="UniProtKB">
        <authorList>
            <consortium name="EnsemblMetazoa"/>
        </authorList>
    </citation>
    <scope>IDENTIFICATION</scope>
    <source>
        <strain evidence="14">05x7-T-G4-1.051#20</strain>
    </source>
</reference>
<evidence type="ECO:0000256" key="2">
    <source>
        <dbReference type="ARBA" id="ARBA00004514"/>
    </source>
</evidence>
<feature type="region of interest" description="Disordered" evidence="12">
    <location>
        <begin position="194"/>
        <end position="295"/>
    </location>
</feature>
<evidence type="ECO:0000256" key="10">
    <source>
        <dbReference type="ARBA" id="ARBA00023242"/>
    </source>
</evidence>
<feature type="compositionally biased region" description="Low complexity" evidence="12">
    <location>
        <begin position="839"/>
        <end position="879"/>
    </location>
</feature>
<keyword evidence="8" id="KW-0156">Chromatin regulator</keyword>
<keyword evidence="5" id="KW-0963">Cytoplasm</keyword>
<evidence type="ECO:0000256" key="7">
    <source>
        <dbReference type="ARBA" id="ARBA00022703"/>
    </source>
</evidence>
<dbReference type="Gene3D" id="3.10.20.90">
    <property type="entry name" value="Phosphatidylinositol 3-kinase Catalytic Subunit, Chain A, domain 1"/>
    <property type="match status" value="1"/>
</dbReference>
<organism evidence="14 15">
    <name type="scientific">Magallana gigas</name>
    <name type="common">Pacific oyster</name>
    <name type="synonym">Crassostrea gigas</name>
    <dbReference type="NCBI Taxonomy" id="29159"/>
    <lineage>
        <taxon>Eukaryota</taxon>
        <taxon>Metazoa</taxon>
        <taxon>Spiralia</taxon>
        <taxon>Lophotrochozoa</taxon>
        <taxon>Mollusca</taxon>
        <taxon>Bivalvia</taxon>
        <taxon>Autobranchia</taxon>
        <taxon>Pteriomorphia</taxon>
        <taxon>Ostreida</taxon>
        <taxon>Ostreoidea</taxon>
        <taxon>Ostreidae</taxon>
        <taxon>Magallana</taxon>
    </lineage>
</organism>
<evidence type="ECO:0000256" key="12">
    <source>
        <dbReference type="SAM" id="MobiDB-lite"/>
    </source>
</evidence>
<name>A0A8W8L8Y3_MAGGI</name>
<proteinExistence type="predicted"/>
<protein>
    <recommendedName>
        <fullName evidence="11">BCL2-associated athanogene 6</fullName>
    </recommendedName>
</protein>
<evidence type="ECO:0000256" key="8">
    <source>
        <dbReference type="ARBA" id="ARBA00022853"/>
    </source>
</evidence>
<evidence type="ECO:0000256" key="5">
    <source>
        <dbReference type="ARBA" id="ARBA00022490"/>
    </source>
</evidence>
<feature type="region of interest" description="Disordered" evidence="12">
    <location>
        <begin position="839"/>
        <end position="881"/>
    </location>
</feature>
<accession>A0A8W8L8Y3</accession>
<evidence type="ECO:0000256" key="6">
    <source>
        <dbReference type="ARBA" id="ARBA00022525"/>
    </source>
</evidence>
<evidence type="ECO:0000256" key="11">
    <source>
        <dbReference type="ARBA" id="ARBA00030033"/>
    </source>
</evidence>
<dbReference type="SMART" id="SM00213">
    <property type="entry name" value="UBQ"/>
    <property type="match status" value="1"/>
</dbReference>